<accession>A0ABQ3NN58</accession>
<name>A0ABQ3NN58_STRVG</name>
<evidence type="ECO:0000259" key="2">
    <source>
        <dbReference type="Pfam" id="PF13628"/>
    </source>
</evidence>
<dbReference type="Gene3D" id="1.20.1260.10">
    <property type="match status" value="1"/>
</dbReference>
<dbReference type="Proteomes" id="UP000660554">
    <property type="component" value="Unassembled WGS sequence"/>
</dbReference>
<dbReference type="PANTHER" id="PTHR38593">
    <property type="entry name" value="BLR2558 PROTEIN"/>
    <property type="match status" value="1"/>
</dbReference>
<reference evidence="4" key="1">
    <citation type="submission" date="2020-09" db="EMBL/GenBank/DDBJ databases">
        <title>Whole genome shotgun sequence of Streptomyces cinnamonensis NBRC 15873.</title>
        <authorList>
            <person name="Komaki H."/>
            <person name="Tamura T."/>
        </authorList>
    </citation>
    <scope>NUCLEOTIDE SEQUENCE [LARGE SCALE GENOMIC DNA]</scope>
    <source>
        <strain evidence="4">NBRC 15873</strain>
    </source>
</reference>
<feature type="domain" description="DUF4142" evidence="2">
    <location>
        <begin position="127"/>
        <end position="258"/>
    </location>
</feature>
<gene>
    <name evidence="3" type="ORF">Scinn_36790</name>
</gene>
<feature type="region of interest" description="Disordered" evidence="1">
    <location>
        <begin position="31"/>
        <end position="67"/>
    </location>
</feature>
<organism evidence="3 4">
    <name type="scientific">Streptomyces virginiae</name>
    <name type="common">Streptomyces cinnamonensis</name>
    <dbReference type="NCBI Taxonomy" id="1961"/>
    <lineage>
        <taxon>Bacteria</taxon>
        <taxon>Bacillati</taxon>
        <taxon>Actinomycetota</taxon>
        <taxon>Actinomycetes</taxon>
        <taxon>Kitasatosporales</taxon>
        <taxon>Streptomycetaceae</taxon>
        <taxon>Streptomyces</taxon>
    </lineage>
</organism>
<dbReference type="InterPro" id="IPR025419">
    <property type="entry name" value="DUF4142"/>
</dbReference>
<dbReference type="PANTHER" id="PTHR38593:SF1">
    <property type="entry name" value="BLR2558 PROTEIN"/>
    <property type="match status" value="1"/>
</dbReference>
<protein>
    <recommendedName>
        <fullName evidence="2">DUF4142 domain-containing protein</fullName>
    </recommendedName>
</protein>
<proteinExistence type="predicted"/>
<dbReference type="Pfam" id="PF13628">
    <property type="entry name" value="DUF4142"/>
    <property type="match status" value="1"/>
</dbReference>
<evidence type="ECO:0000313" key="3">
    <source>
        <dbReference type="EMBL" id="GHI14216.1"/>
    </source>
</evidence>
<evidence type="ECO:0000256" key="1">
    <source>
        <dbReference type="SAM" id="MobiDB-lite"/>
    </source>
</evidence>
<keyword evidence="4" id="KW-1185">Reference proteome</keyword>
<dbReference type="InterPro" id="IPR012347">
    <property type="entry name" value="Ferritin-like"/>
</dbReference>
<sequence>MLADEGPRPPLLSTIAKTLCLPRAKVSFAVPHSSKRHNASAGISERREAQGATMKSHARSIRPSSRRRRGRLLAAAVACVAVTAAATAWLSLKNDSTHESASAHTPTVGAGAAVPQAASTNAVTQLDKSFLAKVRQAGLWEIPAGRLAQTNGSSEAIKRAGLHLLDGHSKLDQLVREDSEALRVPIPDQATAEQQRWVDQLRSTRGSEFDQLFVDLLRASHGKVFITIGEVRASTKNSLVRRLATQANVTVQDHMDVLEDTGLVTDATLDDVASTIAK</sequence>
<dbReference type="EMBL" id="BNDV01000008">
    <property type="protein sequence ID" value="GHI14216.1"/>
    <property type="molecule type" value="Genomic_DNA"/>
</dbReference>
<feature type="compositionally biased region" description="Basic residues" evidence="1">
    <location>
        <begin position="56"/>
        <end position="67"/>
    </location>
</feature>
<evidence type="ECO:0000313" key="4">
    <source>
        <dbReference type="Proteomes" id="UP000660554"/>
    </source>
</evidence>
<comment type="caution">
    <text evidence="3">The sequence shown here is derived from an EMBL/GenBank/DDBJ whole genome shotgun (WGS) entry which is preliminary data.</text>
</comment>